<dbReference type="VEuPathDB" id="MicrosporidiaDB:AAJ76_4200021129"/>
<keyword evidence="3" id="KW-1185">Reference proteome</keyword>
<dbReference type="EMBL" id="JPQZ01000042">
    <property type="protein sequence ID" value="KKO74852.1"/>
    <property type="molecule type" value="Genomic_DNA"/>
</dbReference>
<gene>
    <name evidence="2" type="ORF">AAJ76_4200021129</name>
</gene>
<dbReference type="OrthoDB" id="2196035at2759"/>
<reference evidence="2 3" key="1">
    <citation type="journal article" date="2015" name="Environ. Microbiol.">
        <title>Genome analyses suggest the presence of polyploidy and recent human-driven expansions in eight global populations of the honeybee pathogen Nosema ceranae.</title>
        <authorList>
            <person name="Pelin A."/>
            <person name="Selman M."/>
            <person name="Aris-Brosou S."/>
            <person name="Farinelli L."/>
            <person name="Corradi N."/>
        </authorList>
    </citation>
    <scope>NUCLEOTIDE SEQUENCE [LARGE SCALE GENOMIC DNA]</scope>
    <source>
        <strain evidence="2 3">PA08 1199</strain>
    </source>
</reference>
<evidence type="ECO:0000256" key="1">
    <source>
        <dbReference type="SAM" id="MobiDB-lite"/>
    </source>
</evidence>
<name>A0A0F9YQJ7_9MICR</name>
<dbReference type="VEuPathDB" id="MicrosporidiaDB:G9O61_00g018590"/>
<dbReference type="AlphaFoldDB" id="A0A0F9YQJ7"/>
<protein>
    <submittedName>
        <fullName evidence="2">Uncharacterized protein</fullName>
    </submittedName>
</protein>
<dbReference type="Proteomes" id="UP000034350">
    <property type="component" value="Unassembled WGS sequence"/>
</dbReference>
<feature type="region of interest" description="Disordered" evidence="1">
    <location>
        <begin position="56"/>
        <end position="80"/>
    </location>
</feature>
<dbReference type="RefSeq" id="XP_024330594.1">
    <property type="nucleotide sequence ID" value="XM_024475602.1"/>
</dbReference>
<accession>A0A0F9YQJ7</accession>
<sequence>MFLDKIKKLLEHSRFTTCEIQKNFLPRRIGLGYNFKYENVEIDLVKELKKKQRKNSKRMKIVSDGSESDEEIISKSKMVK</sequence>
<evidence type="ECO:0000313" key="3">
    <source>
        <dbReference type="Proteomes" id="UP000034350"/>
    </source>
</evidence>
<evidence type="ECO:0000313" key="2">
    <source>
        <dbReference type="EMBL" id="KKO74852.1"/>
    </source>
</evidence>
<organism evidence="2 3">
    <name type="scientific">Vairimorpha ceranae</name>
    <dbReference type="NCBI Taxonomy" id="40302"/>
    <lineage>
        <taxon>Eukaryota</taxon>
        <taxon>Fungi</taxon>
        <taxon>Fungi incertae sedis</taxon>
        <taxon>Microsporidia</taxon>
        <taxon>Nosematidae</taxon>
        <taxon>Vairimorpha</taxon>
    </lineage>
</organism>
<dbReference type="GeneID" id="36320549"/>
<comment type="caution">
    <text evidence="2">The sequence shown here is derived from an EMBL/GenBank/DDBJ whole genome shotgun (WGS) entry which is preliminary data.</text>
</comment>
<proteinExistence type="predicted"/>